<evidence type="ECO:0000256" key="5">
    <source>
        <dbReference type="ARBA" id="ARBA00023136"/>
    </source>
</evidence>
<evidence type="ECO:0000313" key="11">
    <source>
        <dbReference type="Proteomes" id="UP000182800"/>
    </source>
</evidence>
<keyword evidence="4 6" id="KW-1133">Transmembrane helix</keyword>
<comment type="caution">
    <text evidence="8">The sequence shown here is derived from an EMBL/GenBank/DDBJ whole genome shotgun (WGS) entry which is preliminary data.</text>
</comment>
<feature type="transmembrane region" description="Helical" evidence="6">
    <location>
        <begin position="85"/>
        <end position="104"/>
    </location>
</feature>
<evidence type="ECO:0000256" key="6">
    <source>
        <dbReference type="SAM" id="Phobius"/>
    </source>
</evidence>
<evidence type="ECO:0000256" key="2">
    <source>
        <dbReference type="ARBA" id="ARBA00022475"/>
    </source>
</evidence>
<dbReference type="PATRIC" id="fig|1653334.4.peg.1718"/>
<comment type="subcellular location">
    <subcellularLocation>
        <location evidence="1">Cell membrane</location>
        <topology evidence="1">Multi-pass membrane protein</topology>
    </subcellularLocation>
</comment>
<evidence type="ECO:0000313" key="9">
    <source>
        <dbReference type="EMBL" id="SCC82216.1"/>
    </source>
</evidence>
<evidence type="ECO:0000313" key="8">
    <source>
        <dbReference type="EMBL" id="KPQ11859.1"/>
    </source>
</evidence>
<accession>A0A0P8A9U4</accession>
<evidence type="ECO:0000256" key="1">
    <source>
        <dbReference type="ARBA" id="ARBA00004651"/>
    </source>
</evidence>
<dbReference type="PANTHER" id="PTHR43124:SF3">
    <property type="entry name" value="CHLORAMPHENICOL EFFLUX PUMP RV0191"/>
    <property type="match status" value="1"/>
</dbReference>
<feature type="transmembrane region" description="Helical" evidence="6">
    <location>
        <begin position="20"/>
        <end position="37"/>
    </location>
</feature>
<dbReference type="PANTHER" id="PTHR43124">
    <property type="entry name" value="PURINE EFFLUX PUMP PBUE"/>
    <property type="match status" value="1"/>
</dbReference>
<dbReference type="GO" id="GO:0022857">
    <property type="term" value="F:transmembrane transporter activity"/>
    <property type="evidence" value="ECO:0007669"/>
    <property type="project" value="InterPro"/>
</dbReference>
<feature type="transmembrane region" description="Helical" evidence="6">
    <location>
        <begin position="172"/>
        <end position="193"/>
    </location>
</feature>
<feature type="transmembrane region" description="Helical" evidence="6">
    <location>
        <begin position="385"/>
        <end position="403"/>
    </location>
</feature>
<evidence type="ECO:0000313" key="10">
    <source>
        <dbReference type="Proteomes" id="UP000050497"/>
    </source>
</evidence>
<keyword evidence="5 6" id="KW-0472">Membrane</keyword>
<protein>
    <submittedName>
        <fullName evidence="8">Major Facilitator Superfamily</fullName>
    </submittedName>
    <submittedName>
        <fullName evidence="9">Sugar phosphate permease</fullName>
    </submittedName>
</protein>
<keyword evidence="11" id="KW-1185">Reference proteome</keyword>
<dbReference type="Gene3D" id="1.20.1250.20">
    <property type="entry name" value="MFS general substrate transporter like domains"/>
    <property type="match status" value="2"/>
</dbReference>
<feature type="transmembrane region" description="Helical" evidence="6">
    <location>
        <begin position="110"/>
        <end position="129"/>
    </location>
</feature>
<proteinExistence type="predicted"/>
<feature type="transmembrane region" description="Helical" evidence="6">
    <location>
        <begin position="57"/>
        <end position="78"/>
    </location>
</feature>
<keyword evidence="3 6" id="KW-0812">Transmembrane</keyword>
<dbReference type="EMBL" id="LJSX01000005">
    <property type="protein sequence ID" value="KPQ11859.1"/>
    <property type="molecule type" value="Genomic_DNA"/>
</dbReference>
<keyword evidence="2" id="KW-1003">Cell membrane</keyword>
<name>A0A0P8A9U4_9HYPH</name>
<gene>
    <name evidence="9" type="ORF">GA0071312_3197</name>
    <name evidence="8" type="ORF">HLUCCO17_05100</name>
</gene>
<dbReference type="Pfam" id="PF07690">
    <property type="entry name" value="MFS_1"/>
    <property type="match status" value="1"/>
</dbReference>
<evidence type="ECO:0000256" key="3">
    <source>
        <dbReference type="ARBA" id="ARBA00022692"/>
    </source>
</evidence>
<dbReference type="InterPro" id="IPR011701">
    <property type="entry name" value="MFS"/>
</dbReference>
<dbReference type="STRING" id="1653334.GA0071312_3197"/>
<feature type="transmembrane region" description="Helical" evidence="6">
    <location>
        <begin position="221"/>
        <end position="247"/>
    </location>
</feature>
<evidence type="ECO:0000259" key="7">
    <source>
        <dbReference type="PROSITE" id="PS50850"/>
    </source>
</evidence>
<dbReference type="RefSeq" id="WP_074445752.1">
    <property type="nucleotide sequence ID" value="NZ_FMBM01000002.1"/>
</dbReference>
<dbReference type="EMBL" id="FMBM01000002">
    <property type="protein sequence ID" value="SCC82216.1"/>
    <property type="molecule type" value="Genomic_DNA"/>
</dbReference>
<sequence>MPAITPPSGGTSTAALIGRILLPFGIAYFFSFLYRTVNAVAGSEIAASLDLTPGDLGLVTSAYFLTFALFQIPLGILLDRYGPRIVEAALLVVAAGGALVFAMADSITALAIGRGLIGLGVSACLMAALKANVQWFPAARLPLANGIIIAMGGLGAIAATTPVQIALTVTDWRMIFTALAVMTVAVAVLLFAVGPRHAKAGQSESWGAAIRGAARIFRSPVFLRIAPLVVLSQATFLAYHGLWAAIWMRDVAGVPAADVAAILGIATTGIIFGSLGTGLIADRLRQRGVPVLRTALGFSLAFIAVQAALVFGLPVPEIALWTAFAFFGLSSMLYFAVLNAAFPPELGGRVSTSVNMLVFSSAFLLQWLVGVLLDPWEGADRVFAHRAVFGTLAGLQLAAILILPSRVATRDDPGSEEAQR</sequence>
<dbReference type="GO" id="GO:0005886">
    <property type="term" value="C:plasma membrane"/>
    <property type="evidence" value="ECO:0007669"/>
    <property type="project" value="UniProtKB-SubCell"/>
</dbReference>
<reference evidence="9 11" key="2">
    <citation type="submission" date="2016-08" db="EMBL/GenBank/DDBJ databases">
        <authorList>
            <person name="Varghese N."/>
            <person name="Submissions Spin"/>
        </authorList>
    </citation>
    <scope>NUCLEOTIDE SEQUENCE [LARGE SCALE GENOMIC DNA]</scope>
    <source>
        <strain evidence="9 11">HL-109</strain>
    </source>
</reference>
<feature type="transmembrane region" description="Helical" evidence="6">
    <location>
        <begin position="141"/>
        <end position="160"/>
    </location>
</feature>
<organism evidence="8 10">
    <name type="scientific">Saliniramus fredricksonii</name>
    <dbReference type="NCBI Taxonomy" id="1653334"/>
    <lineage>
        <taxon>Bacteria</taxon>
        <taxon>Pseudomonadati</taxon>
        <taxon>Pseudomonadota</taxon>
        <taxon>Alphaproteobacteria</taxon>
        <taxon>Hyphomicrobiales</taxon>
        <taxon>Salinarimonadaceae</taxon>
        <taxon>Saliniramus</taxon>
    </lineage>
</organism>
<dbReference type="AlphaFoldDB" id="A0A0P8A9U4"/>
<evidence type="ECO:0000256" key="4">
    <source>
        <dbReference type="ARBA" id="ARBA00022989"/>
    </source>
</evidence>
<dbReference type="PROSITE" id="PS50850">
    <property type="entry name" value="MFS"/>
    <property type="match status" value="1"/>
</dbReference>
<dbReference type="InterPro" id="IPR020846">
    <property type="entry name" value="MFS_dom"/>
</dbReference>
<feature type="transmembrane region" description="Helical" evidence="6">
    <location>
        <begin position="318"/>
        <end position="342"/>
    </location>
</feature>
<reference evidence="8 10" key="1">
    <citation type="submission" date="2015-09" db="EMBL/GenBank/DDBJ databases">
        <title>Identification and resolution of microdiversity through metagenomic sequencing of parallel consortia.</title>
        <authorList>
            <person name="Nelson W.C."/>
            <person name="Romine M.F."/>
            <person name="Lindemann S.R."/>
        </authorList>
    </citation>
    <scope>NUCLEOTIDE SEQUENCE [LARGE SCALE GENOMIC DNA]</scope>
    <source>
        <strain evidence="8">HL-109</strain>
    </source>
</reference>
<dbReference type="InterPro" id="IPR050189">
    <property type="entry name" value="MFS_Efflux_Transporters"/>
</dbReference>
<dbReference type="InterPro" id="IPR036259">
    <property type="entry name" value="MFS_trans_sf"/>
</dbReference>
<feature type="transmembrane region" description="Helical" evidence="6">
    <location>
        <begin position="292"/>
        <end position="312"/>
    </location>
</feature>
<dbReference type="SUPFAM" id="SSF103473">
    <property type="entry name" value="MFS general substrate transporter"/>
    <property type="match status" value="1"/>
</dbReference>
<dbReference type="Proteomes" id="UP000182800">
    <property type="component" value="Unassembled WGS sequence"/>
</dbReference>
<feature type="transmembrane region" description="Helical" evidence="6">
    <location>
        <begin position="259"/>
        <end position="280"/>
    </location>
</feature>
<feature type="transmembrane region" description="Helical" evidence="6">
    <location>
        <begin position="354"/>
        <end position="373"/>
    </location>
</feature>
<dbReference type="Proteomes" id="UP000050497">
    <property type="component" value="Unassembled WGS sequence"/>
</dbReference>
<feature type="domain" description="Major facilitator superfamily (MFS) profile" evidence="7">
    <location>
        <begin position="20"/>
        <end position="411"/>
    </location>
</feature>